<evidence type="ECO:0000313" key="3">
    <source>
        <dbReference type="Proteomes" id="UP001451303"/>
    </source>
</evidence>
<organism evidence="2 3">
    <name type="scientific">Neurospora intermedia</name>
    <dbReference type="NCBI Taxonomy" id="5142"/>
    <lineage>
        <taxon>Eukaryota</taxon>
        <taxon>Fungi</taxon>
        <taxon>Dikarya</taxon>
        <taxon>Ascomycota</taxon>
        <taxon>Pezizomycotina</taxon>
        <taxon>Sordariomycetes</taxon>
        <taxon>Sordariomycetidae</taxon>
        <taxon>Sordariales</taxon>
        <taxon>Sordariaceae</taxon>
        <taxon>Neurospora</taxon>
    </lineage>
</organism>
<evidence type="ECO:0000256" key="1">
    <source>
        <dbReference type="SAM" id="MobiDB-lite"/>
    </source>
</evidence>
<accession>A0ABR3DD53</accession>
<dbReference type="EMBL" id="JAVLET010000005">
    <property type="protein sequence ID" value="KAL0469803.1"/>
    <property type="molecule type" value="Genomic_DNA"/>
</dbReference>
<sequence length="99" mass="10624">MLSFHKPCKSLIIFTRIFAVVTKSQTLSTGHPRYAISPTQSNTAQIISTANTPPFAKSSTNPSSITTANHTAAKATPLNRPAIRSILMNGWYPIAAISP</sequence>
<feature type="region of interest" description="Disordered" evidence="1">
    <location>
        <begin position="51"/>
        <end position="72"/>
    </location>
</feature>
<dbReference type="Proteomes" id="UP001451303">
    <property type="component" value="Unassembled WGS sequence"/>
</dbReference>
<gene>
    <name evidence="2" type="ORF">QR685DRAFT_527610</name>
</gene>
<evidence type="ECO:0000313" key="2">
    <source>
        <dbReference type="EMBL" id="KAL0469803.1"/>
    </source>
</evidence>
<proteinExistence type="predicted"/>
<feature type="compositionally biased region" description="Polar residues" evidence="1">
    <location>
        <begin position="51"/>
        <end position="70"/>
    </location>
</feature>
<protein>
    <submittedName>
        <fullName evidence="2">Uncharacterized protein</fullName>
    </submittedName>
</protein>
<reference evidence="2 3" key="1">
    <citation type="submission" date="2023-09" db="EMBL/GenBank/DDBJ databases">
        <title>Multi-omics analysis of a traditional fermented food reveals byproduct-associated fungal strains for waste-to-food upcycling.</title>
        <authorList>
            <consortium name="Lawrence Berkeley National Laboratory"/>
            <person name="Rekdal V.M."/>
            <person name="Villalobos-Escobedo J.M."/>
            <person name="Rodriguez-Valeron N."/>
            <person name="Garcia M.O."/>
            <person name="Vasquez D.P."/>
            <person name="Damayanti I."/>
            <person name="Sorensen P.M."/>
            <person name="Baidoo E.E."/>
            <person name="De Carvalho A.C."/>
            <person name="Riley R."/>
            <person name="Lipzen A."/>
            <person name="He G."/>
            <person name="Yan M."/>
            <person name="Haridas S."/>
            <person name="Daum C."/>
            <person name="Yoshinaga Y."/>
            <person name="Ng V."/>
            <person name="Grigoriev I.V."/>
            <person name="Munk R."/>
            <person name="Nuraida L."/>
            <person name="Wijaya C.H."/>
            <person name="Morales P.-C."/>
            <person name="Keasling J.D."/>
        </authorList>
    </citation>
    <scope>NUCLEOTIDE SEQUENCE [LARGE SCALE GENOMIC DNA]</scope>
    <source>
        <strain evidence="2 3">FGSC 2613</strain>
    </source>
</reference>
<name>A0ABR3DD53_NEUIN</name>
<keyword evidence="3" id="KW-1185">Reference proteome</keyword>
<comment type="caution">
    <text evidence="2">The sequence shown here is derived from an EMBL/GenBank/DDBJ whole genome shotgun (WGS) entry which is preliminary data.</text>
</comment>